<dbReference type="AlphaFoldDB" id="A0AAV9A320"/>
<evidence type="ECO:0000313" key="4">
    <source>
        <dbReference type="Proteomes" id="UP001179952"/>
    </source>
</evidence>
<keyword evidence="1" id="KW-0472">Membrane</keyword>
<organism evidence="3 4">
    <name type="scientific">Acorus gramineus</name>
    <name type="common">Dwarf sweet flag</name>
    <dbReference type="NCBI Taxonomy" id="55184"/>
    <lineage>
        <taxon>Eukaryota</taxon>
        <taxon>Viridiplantae</taxon>
        <taxon>Streptophyta</taxon>
        <taxon>Embryophyta</taxon>
        <taxon>Tracheophyta</taxon>
        <taxon>Spermatophyta</taxon>
        <taxon>Magnoliopsida</taxon>
        <taxon>Liliopsida</taxon>
        <taxon>Acoraceae</taxon>
        <taxon>Acorus</taxon>
    </lineage>
</organism>
<evidence type="ECO:0000313" key="2">
    <source>
        <dbReference type="EMBL" id="KAK1257584.1"/>
    </source>
</evidence>
<dbReference type="InterPro" id="IPR023562">
    <property type="entry name" value="ClpP/TepA"/>
</dbReference>
<feature type="transmembrane region" description="Helical" evidence="1">
    <location>
        <begin position="36"/>
        <end position="54"/>
    </location>
</feature>
<dbReference type="Pfam" id="PF00574">
    <property type="entry name" value="CLP_protease"/>
    <property type="match status" value="1"/>
</dbReference>
<evidence type="ECO:0000256" key="1">
    <source>
        <dbReference type="SAM" id="Phobius"/>
    </source>
</evidence>
<gene>
    <name evidence="2" type="ORF">QJS04_geneDACA014380</name>
    <name evidence="3" type="ORF">QJS04_geneDACA024757</name>
</gene>
<keyword evidence="1" id="KW-1133">Transmembrane helix</keyword>
<reference evidence="3" key="2">
    <citation type="submission" date="2023-06" db="EMBL/GenBank/DDBJ databases">
        <authorList>
            <person name="Ma L."/>
            <person name="Liu K.-W."/>
            <person name="Li Z."/>
            <person name="Hsiao Y.-Y."/>
            <person name="Qi Y."/>
            <person name="Fu T."/>
            <person name="Tang G."/>
            <person name="Zhang D."/>
            <person name="Sun W.-H."/>
            <person name="Liu D.-K."/>
            <person name="Li Y."/>
            <person name="Chen G.-Z."/>
            <person name="Liu X.-D."/>
            <person name="Liao X.-Y."/>
            <person name="Jiang Y.-T."/>
            <person name="Yu X."/>
            <person name="Hao Y."/>
            <person name="Huang J."/>
            <person name="Zhao X.-W."/>
            <person name="Ke S."/>
            <person name="Chen Y.-Y."/>
            <person name="Wu W.-L."/>
            <person name="Hsu J.-L."/>
            <person name="Lin Y.-F."/>
            <person name="Huang M.-D."/>
            <person name="Li C.-Y."/>
            <person name="Huang L."/>
            <person name="Wang Z.-W."/>
            <person name="Zhao X."/>
            <person name="Zhong W.-Y."/>
            <person name="Peng D.-H."/>
            <person name="Ahmad S."/>
            <person name="Lan S."/>
            <person name="Zhang J.-S."/>
            <person name="Tsai W.-C."/>
            <person name="Van De Peer Y."/>
            <person name="Liu Z.-J."/>
        </authorList>
    </citation>
    <scope>NUCLEOTIDE SEQUENCE</scope>
    <source>
        <strain evidence="3">SCP</strain>
        <tissue evidence="3">Leaves</tissue>
    </source>
</reference>
<accession>A0AAV9A320</accession>
<dbReference type="InterPro" id="IPR029045">
    <property type="entry name" value="ClpP/crotonase-like_dom_sf"/>
</dbReference>
<reference evidence="3" key="1">
    <citation type="journal article" date="2023" name="Nat. Commun.">
        <title>Diploid and tetraploid genomes of Acorus and the evolution of monocots.</title>
        <authorList>
            <person name="Ma L."/>
            <person name="Liu K.W."/>
            <person name="Li Z."/>
            <person name="Hsiao Y.Y."/>
            <person name="Qi Y."/>
            <person name="Fu T."/>
            <person name="Tang G.D."/>
            <person name="Zhang D."/>
            <person name="Sun W.H."/>
            <person name="Liu D.K."/>
            <person name="Li Y."/>
            <person name="Chen G.Z."/>
            <person name="Liu X.D."/>
            <person name="Liao X.Y."/>
            <person name="Jiang Y.T."/>
            <person name="Yu X."/>
            <person name="Hao Y."/>
            <person name="Huang J."/>
            <person name="Zhao X.W."/>
            <person name="Ke S."/>
            <person name="Chen Y.Y."/>
            <person name="Wu W.L."/>
            <person name="Hsu J.L."/>
            <person name="Lin Y.F."/>
            <person name="Huang M.D."/>
            <person name="Li C.Y."/>
            <person name="Huang L."/>
            <person name="Wang Z.W."/>
            <person name="Zhao X."/>
            <person name="Zhong W.Y."/>
            <person name="Peng D.H."/>
            <person name="Ahmad S."/>
            <person name="Lan S."/>
            <person name="Zhang J.S."/>
            <person name="Tsai W.C."/>
            <person name="Van de Peer Y."/>
            <person name="Liu Z.J."/>
        </authorList>
    </citation>
    <scope>NUCLEOTIDE SEQUENCE</scope>
    <source>
        <strain evidence="3">SCP</strain>
    </source>
</reference>
<dbReference type="GO" id="GO:0006508">
    <property type="term" value="P:proteolysis"/>
    <property type="evidence" value="ECO:0007669"/>
    <property type="project" value="UniProtKB-KW"/>
</dbReference>
<evidence type="ECO:0000313" key="3">
    <source>
        <dbReference type="EMBL" id="KAK1258552.1"/>
    </source>
</evidence>
<dbReference type="EMBL" id="JAUJYN010000039">
    <property type="protein sequence ID" value="KAK1257584.1"/>
    <property type="molecule type" value="Genomic_DNA"/>
</dbReference>
<proteinExistence type="predicted"/>
<feature type="transmembrane region" description="Helical" evidence="1">
    <location>
        <begin position="12"/>
        <end position="30"/>
    </location>
</feature>
<dbReference type="Proteomes" id="UP001179952">
    <property type="component" value="Unassembled WGS sequence"/>
</dbReference>
<sequence>MVYLSIEDKTRDFFLFINSLGGWVIPGIGLYDNMQFVPPIIFFISFSIFLNCTLMI</sequence>
<dbReference type="EMBL" id="JAUJYN010000015">
    <property type="protein sequence ID" value="KAK1258552.1"/>
    <property type="molecule type" value="Genomic_DNA"/>
</dbReference>
<keyword evidence="4" id="KW-1185">Reference proteome</keyword>
<keyword evidence="3" id="KW-0378">Hydrolase</keyword>
<name>A0AAV9A320_ACOGR</name>
<keyword evidence="1" id="KW-0812">Transmembrane</keyword>
<dbReference type="SUPFAM" id="SSF52096">
    <property type="entry name" value="ClpP/crotonase"/>
    <property type="match status" value="1"/>
</dbReference>
<comment type="caution">
    <text evidence="3">The sequence shown here is derived from an EMBL/GenBank/DDBJ whole genome shotgun (WGS) entry which is preliminary data.</text>
</comment>
<dbReference type="Gene3D" id="3.90.226.10">
    <property type="entry name" value="2-enoyl-CoA Hydratase, Chain A, domain 1"/>
    <property type="match status" value="1"/>
</dbReference>
<dbReference type="GO" id="GO:0008233">
    <property type="term" value="F:peptidase activity"/>
    <property type="evidence" value="ECO:0007669"/>
    <property type="project" value="UniProtKB-KW"/>
</dbReference>
<protein>
    <submittedName>
        <fullName evidence="3">ATP-dependent Clp protease proteolytic subunit</fullName>
    </submittedName>
</protein>
<keyword evidence="3" id="KW-0645">Protease</keyword>